<gene>
    <name evidence="2" type="ORF">K8N75_13640</name>
</gene>
<dbReference type="SUPFAM" id="SSF53756">
    <property type="entry name" value="UDP-Glycosyltransferase/glycogen phosphorylase"/>
    <property type="match status" value="1"/>
</dbReference>
<dbReference type="InterPro" id="IPR055259">
    <property type="entry name" value="YkvP/CgeB_Glyco_trans-like"/>
</dbReference>
<dbReference type="Pfam" id="PF13524">
    <property type="entry name" value="Glyco_trans_1_2"/>
    <property type="match status" value="1"/>
</dbReference>
<dbReference type="GO" id="GO:0016757">
    <property type="term" value="F:glycosyltransferase activity"/>
    <property type="evidence" value="ECO:0007669"/>
    <property type="project" value="UniProtKB-KW"/>
</dbReference>
<dbReference type="AlphaFoldDB" id="A0A8T5USQ7"/>
<evidence type="ECO:0000259" key="1">
    <source>
        <dbReference type="Pfam" id="PF13524"/>
    </source>
</evidence>
<dbReference type="EC" id="2.4.-.-" evidence="2"/>
<protein>
    <submittedName>
        <fullName evidence="2">Glycosyltransferase</fullName>
        <ecNumber evidence="2">2.4.-.-</ecNumber>
    </submittedName>
</protein>
<keyword evidence="2" id="KW-0808">Transferase</keyword>
<dbReference type="EMBL" id="JAIOUQ010000017">
    <property type="protein sequence ID" value="MBZ2167082.1"/>
    <property type="molecule type" value="Genomic_DNA"/>
</dbReference>
<organism evidence="2 3">
    <name type="scientific">Methanobacterium spitsbergense</name>
    <dbReference type="NCBI Taxonomy" id="2874285"/>
    <lineage>
        <taxon>Archaea</taxon>
        <taxon>Methanobacteriati</taxon>
        <taxon>Methanobacteriota</taxon>
        <taxon>Methanomada group</taxon>
        <taxon>Methanobacteria</taxon>
        <taxon>Methanobacteriales</taxon>
        <taxon>Methanobacteriaceae</taxon>
        <taxon>Methanobacterium</taxon>
    </lineage>
</organism>
<feature type="domain" description="Spore protein YkvP/CgeB glycosyl transferase-like" evidence="1">
    <location>
        <begin position="239"/>
        <end position="370"/>
    </location>
</feature>
<dbReference type="RefSeq" id="WP_223792618.1">
    <property type="nucleotide sequence ID" value="NZ_JAIOUQ010000017.1"/>
</dbReference>
<evidence type="ECO:0000313" key="2">
    <source>
        <dbReference type="EMBL" id="MBZ2167082.1"/>
    </source>
</evidence>
<accession>A0A8T5USQ7</accession>
<comment type="caution">
    <text evidence="2">The sequence shown here is derived from an EMBL/GenBank/DDBJ whole genome shotgun (WGS) entry which is preliminary data.</text>
</comment>
<keyword evidence="2" id="KW-0328">Glycosyltransferase</keyword>
<sequence>MSIWSKLKFKVSKTRLRQIKNSIQDDIDSIKYRSVNIYDDKSKHSIDTKQINTKFILDKIDNNTLFSNEPLKIAFIVTEEGEIASAGDYFTAIEFGEFLKKLGWHISFIPHHGQGYWYHIPDDVDVVISLLDRYDPNRIKSLNQSLIKIAWPRNWFDRWVSHPSFKKYDMVFAPSKTAQEYINKFSNKKPILLPLATNPNRFNENIPQNQEYLCDYCFTGSYWNDPRDIIEMLEPDNIPYKFNLYGKNWDKIPKFKKYYHGFIPYSKLPEVYASTKIVIDDANRATKKYGSVNSRVYDALACGALVITNGKKGALETFKGKLPVFNSNKELNYQLVYYLSNEDERRAKIEELQEFVLEKHTYANRAETLEKNLVTYLSTLNPQ</sequence>
<reference evidence="3" key="1">
    <citation type="journal article" date="2022" name="Microbiol. Resour. Announc.">
        <title>Draft Genome Sequence of a Methanogenic Archaeon from West Spitsbergen Permafrost.</title>
        <authorList>
            <person name="Trubitsyn V."/>
            <person name="Rivkina E."/>
            <person name="Shcherbakova V."/>
        </authorList>
    </citation>
    <scope>NUCLEOTIDE SEQUENCE [LARGE SCALE GENOMIC DNA]</scope>
    <source>
        <strain evidence="3">VT</strain>
    </source>
</reference>
<name>A0A8T5USQ7_9EURY</name>
<evidence type="ECO:0000313" key="3">
    <source>
        <dbReference type="Proteomes" id="UP000825933"/>
    </source>
</evidence>
<dbReference type="Proteomes" id="UP000825933">
    <property type="component" value="Unassembled WGS sequence"/>
</dbReference>
<proteinExistence type="predicted"/>
<keyword evidence="3" id="KW-1185">Reference proteome</keyword>